<dbReference type="OrthoDB" id="3538268at2759"/>
<dbReference type="EMBL" id="FJOG01000003">
    <property type="protein sequence ID" value="CZR52908.1"/>
    <property type="molecule type" value="Genomic_DNA"/>
</dbReference>
<evidence type="ECO:0000313" key="1">
    <source>
        <dbReference type="EMBL" id="CZR52908.1"/>
    </source>
</evidence>
<reference evidence="1 2" key="1">
    <citation type="submission" date="2016-03" db="EMBL/GenBank/DDBJ databases">
        <authorList>
            <person name="Ploux O."/>
        </authorList>
    </citation>
    <scope>NUCLEOTIDE SEQUENCE [LARGE SCALE GENOMIC DNA]</scope>
    <source>
        <strain evidence="1 2">UAMH 11012</strain>
    </source>
</reference>
<proteinExistence type="predicted"/>
<name>A0A1L7WJJ2_9HELO</name>
<sequence>MAKIRYSLANSPSTWFLISLLLCVLLFYTQQTFSPKFSLEPNVLATRKSPTQPTATFASLRKRASDYPSAVALGNEMLCVFPLNVAEAQIANGGNSLEAAAYLQTDTLSTAEGWTHSTKSGDFSSSAGIFLAQLGVDSSAVEERVWTQTTGGFIVPDPNDEPPNFGEAATGILTSASFENAFIPSVGVIIADNNLSVPSRMAALGAPADWRTSLVVTHFQQFSDVVWLQWVASNGGTGDLTNVNYIIRNFIINDETLEIVCEAIYNAYGATTVGNSWYGRITLTAEKNPDEFAAVLGSPNGSGVGYFLLTHKQALGIKETTQVDIYMSDGEIDITSDFETSAISAGANGLELVFTIVEY</sequence>
<accession>A0A1L7WJJ2</accession>
<dbReference type="AlphaFoldDB" id="A0A1L7WJJ2"/>
<dbReference type="Proteomes" id="UP000184330">
    <property type="component" value="Unassembled WGS sequence"/>
</dbReference>
<protein>
    <submittedName>
        <fullName evidence="1">Uncharacterized protein</fullName>
    </submittedName>
</protein>
<organism evidence="1 2">
    <name type="scientific">Phialocephala subalpina</name>
    <dbReference type="NCBI Taxonomy" id="576137"/>
    <lineage>
        <taxon>Eukaryota</taxon>
        <taxon>Fungi</taxon>
        <taxon>Dikarya</taxon>
        <taxon>Ascomycota</taxon>
        <taxon>Pezizomycotina</taxon>
        <taxon>Leotiomycetes</taxon>
        <taxon>Helotiales</taxon>
        <taxon>Mollisiaceae</taxon>
        <taxon>Phialocephala</taxon>
        <taxon>Phialocephala fortinii species complex</taxon>
    </lineage>
</organism>
<gene>
    <name evidence="1" type="ORF">PAC_02785</name>
</gene>
<keyword evidence="2" id="KW-1185">Reference proteome</keyword>
<evidence type="ECO:0000313" key="2">
    <source>
        <dbReference type="Proteomes" id="UP000184330"/>
    </source>
</evidence>